<dbReference type="Proteomes" id="UP000077755">
    <property type="component" value="Chromosome 6"/>
</dbReference>
<protein>
    <submittedName>
        <fullName evidence="1">Uncharacterized protein</fullName>
    </submittedName>
</protein>
<sequence length="114" mass="13063">MPIRVLNKGKEMYVNSIMEVAQKPRSVSNRGLSKSSNLYLEQLIKEEQVKKLKELMERNNFSKSKSLRGVSSKSYRSAAMGKIEEEEEVEEIRSSNGVKKIEGLCLRSKSYGFR</sequence>
<reference evidence="1" key="2">
    <citation type="submission" date="2022-03" db="EMBL/GenBank/DDBJ databases">
        <title>Draft title - Genomic analysis of global carrot germplasm unveils the trajectory of domestication and the origin of high carotenoid orange carrot.</title>
        <authorList>
            <person name="Iorizzo M."/>
            <person name="Ellison S."/>
            <person name="Senalik D."/>
            <person name="Macko-Podgorni A."/>
            <person name="Grzebelus D."/>
            <person name="Bostan H."/>
            <person name="Rolling W."/>
            <person name="Curaba J."/>
            <person name="Simon P."/>
        </authorList>
    </citation>
    <scope>NUCLEOTIDE SEQUENCE</scope>
    <source>
        <tissue evidence="1">Leaf</tissue>
    </source>
</reference>
<dbReference type="Gramene" id="KZM92581">
    <property type="protein sequence ID" value="KZM92581"/>
    <property type="gene ID" value="DCAR_020054"/>
</dbReference>
<evidence type="ECO:0000313" key="1">
    <source>
        <dbReference type="EMBL" id="WOH06975.1"/>
    </source>
</evidence>
<proteinExistence type="predicted"/>
<dbReference type="AlphaFoldDB" id="A0A164X1V1"/>
<reference evidence="1" key="1">
    <citation type="journal article" date="2016" name="Nat. Genet.">
        <title>A high-quality carrot genome assembly provides new insights into carotenoid accumulation and asterid genome evolution.</title>
        <authorList>
            <person name="Iorizzo M."/>
            <person name="Ellison S."/>
            <person name="Senalik D."/>
            <person name="Zeng P."/>
            <person name="Satapoomin P."/>
            <person name="Huang J."/>
            <person name="Bowman M."/>
            <person name="Iovene M."/>
            <person name="Sanseverino W."/>
            <person name="Cavagnaro P."/>
            <person name="Yildiz M."/>
            <person name="Macko-Podgorni A."/>
            <person name="Moranska E."/>
            <person name="Grzebelus E."/>
            <person name="Grzebelus D."/>
            <person name="Ashrafi H."/>
            <person name="Zheng Z."/>
            <person name="Cheng S."/>
            <person name="Spooner D."/>
            <person name="Van Deynze A."/>
            <person name="Simon P."/>
        </authorList>
    </citation>
    <scope>NUCLEOTIDE SEQUENCE</scope>
    <source>
        <tissue evidence="1">Leaf</tissue>
    </source>
</reference>
<organism evidence="1 2">
    <name type="scientific">Daucus carota subsp. sativus</name>
    <name type="common">Carrot</name>
    <dbReference type="NCBI Taxonomy" id="79200"/>
    <lineage>
        <taxon>Eukaryota</taxon>
        <taxon>Viridiplantae</taxon>
        <taxon>Streptophyta</taxon>
        <taxon>Embryophyta</taxon>
        <taxon>Tracheophyta</taxon>
        <taxon>Spermatophyta</taxon>
        <taxon>Magnoliopsida</taxon>
        <taxon>eudicotyledons</taxon>
        <taxon>Gunneridae</taxon>
        <taxon>Pentapetalae</taxon>
        <taxon>asterids</taxon>
        <taxon>campanulids</taxon>
        <taxon>Apiales</taxon>
        <taxon>Apiaceae</taxon>
        <taxon>Apioideae</taxon>
        <taxon>Scandiceae</taxon>
        <taxon>Daucinae</taxon>
        <taxon>Daucus</taxon>
        <taxon>Daucus sect. Daucus</taxon>
    </lineage>
</organism>
<keyword evidence="2" id="KW-1185">Reference proteome</keyword>
<evidence type="ECO:0000313" key="2">
    <source>
        <dbReference type="Proteomes" id="UP000077755"/>
    </source>
</evidence>
<accession>A0A164X1V1</accession>
<gene>
    <name evidence="1" type="ORF">DCAR_0626404</name>
</gene>
<dbReference type="EMBL" id="CP093348">
    <property type="protein sequence ID" value="WOH06975.1"/>
    <property type="molecule type" value="Genomic_DNA"/>
</dbReference>
<name>A0A164X1V1_DAUCS</name>